<dbReference type="SMART" id="SM00937">
    <property type="entry name" value="PCRF"/>
    <property type="match status" value="1"/>
</dbReference>
<dbReference type="Gene3D" id="3.30.160.20">
    <property type="match status" value="1"/>
</dbReference>
<evidence type="ECO:0000256" key="6">
    <source>
        <dbReference type="SAM" id="Coils"/>
    </source>
</evidence>
<keyword evidence="6" id="KW-0175">Coiled coil</keyword>
<dbReference type="FunCoup" id="A0A2S8STB1">
    <property type="interactions" value="388"/>
</dbReference>
<accession>A0A2S8STB1</accession>
<dbReference type="InterPro" id="IPR005139">
    <property type="entry name" value="PCRF"/>
</dbReference>
<proteinExistence type="inferred from homology"/>
<dbReference type="InterPro" id="IPR004374">
    <property type="entry name" value="PrfB"/>
</dbReference>
<dbReference type="PANTHER" id="PTHR43116">
    <property type="entry name" value="PEPTIDE CHAIN RELEASE FACTOR 2"/>
    <property type="match status" value="1"/>
</dbReference>
<sequence>MRVFNLHQRRHHLQELEIEAENPELWNDSNRAQTIMRDLSASRAFILPFDSLDKRAADLQELIEMAELEGDHSMGSEIEAELPNLDKDYRDFERTLLFAGEYDANNAIFSVNAGAGGTEAQDWAQMLVRAYIRWANSKKFDLEIIEETPGDEAGIKGFSAIVKGINAYGHCKAEAGVHRLVRISPFNSQGKRMTSFASVDVVPEIADTQAVEIDAKDLRIDKYNASSAGGQNVQKNETAIRLTHLPTGLVTQCQNERSQLQNMEVAMRVLKSRLFEMEQRKRLEHIAGIRGEVKAVEWGSQIRSYVFQPYQMVKDLRTGHETSDIAGVMNGDFDPFIYAYLAHNVGNER</sequence>
<evidence type="ECO:0000259" key="7">
    <source>
        <dbReference type="SMART" id="SM00937"/>
    </source>
</evidence>
<protein>
    <recommendedName>
        <fullName evidence="4 5">Peptide chain release factor 2</fullName>
        <shortName evidence="4">RF-2</shortName>
    </recommendedName>
</protein>
<keyword evidence="2 4" id="KW-0488">Methylation</keyword>
<dbReference type="Proteomes" id="UP000237684">
    <property type="component" value="Unassembled WGS sequence"/>
</dbReference>
<organism evidence="8 9">
    <name type="scientific">Abditibacterium utsteinense</name>
    <dbReference type="NCBI Taxonomy" id="1960156"/>
    <lineage>
        <taxon>Bacteria</taxon>
        <taxon>Pseudomonadati</taxon>
        <taxon>Abditibacteriota</taxon>
        <taxon>Abditibacteriia</taxon>
        <taxon>Abditibacteriales</taxon>
        <taxon>Abditibacteriaceae</taxon>
        <taxon>Abditibacterium</taxon>
    </lineage>
</organism>
<name>A0A2S8STB1_9BACT</name>
<comment type="caution">
    <text evidence="8">The sequence shown here is derived from an EMBL/GenBank/DDBJ whole genome shotgun (WGS) entry which is preliminary data.</text>
</comment>
<dbReference type="OrthoDB" id="9806673at2"/>
<evidence type="ECO:0000256" key="2">
    <source>
        <dbReference type="ARBA" id="ARBA00022481"/>
    </source>
</evidence>
<comment type="function">
    <text evidence="4">Peptide chain release factor 2 directs the termination of translation in response to the peptide chain termination codons UGA and UAA.</text>
</comment>
<keyword evidence="9" id="KW-1185">Reference proteome</keyword>
<dbReference type="InterPro" id="IPR000352">
    <property type="entry name" value="Pep_chain_release_fac_I"/>
</dbReference>
<evidence type="ECO:0000313" key="8">
    <source>
        <dbReference type="EMBL" id="PQV64042.1"/>
    </source>
</evidence>
<evidence type="ECO:0000313" key="9">
    <source>
        <dbReference type="Proteomes" id="UP000237684"/>
    </source>
</evidence>
<dbReference type="InParanoid" id="A0A2S8STB1"/>
<evidence type="ECO:0000256" key="4">
    <source>
        <dbReference type="HAMAP-Rule" id="MF_00094"/>
    </source>
</evidence>
<dbReference type="NCBIfam" id="TIGR00020">
    <property type="entry name" value="prfB"/>
    <property type="match status" value="1"/>
</dbReference>
<comment type="subcellular location">
    <subcellularLocation>
        <location evidence="4">Cytoplasm</location>
    </subcellularLocation>
</comment>
<dbReference type="Pfam" id="PF03462">
    <property type="entry name" value="PCRF"/>
    <property type="match status" value="1"/>
</dbReference>
<dbReference type="InterPro" id="IPR045853">
    <property type="entry name" value="Pep_chain_release_fac_I_sf"/>
</dbReference>
<reference evidence="8 9" key="1">
    <citation type="journal article" date="2018" name="Syst. Appl. Microbiol.">
        <title>Abditibacterium utsteinense sp. nov., the first cultivated member of candidate phylum FBP, isolated from ice-free Antarctic soil samples.</title>
        <authorList>
            <person name="Tahon G."/>
            <person name="Tytgat B."/>
            <person name="Lebbe L."/>
            <person name="Carlier A."/>
            <person name="Willems A."/>
        </authorList>
    </citation>
    <scope>NUCLEOTIDE SEQUENCE [LARGE SCALE GENOMIC DNA]</scope>
    <source>
        <strain evidence="8 9">LMG 29911</strain>
    </source>
</reference>
<keyword evidence="3 4" id="KW-0648">Protein biosynthesis</keyword>
<comment type="similarity">
    <text evidence="1 4">Belongs to the prokaryotic/mitochondrial release factor family.</text>
</comment>
<dbReference type="PANTHER" id="PTHR43116:SF3">
    <property type="entry name" value="CLASS I PEPTIDE CHAIN RELEASE FACTOR"/>
    <property type="match status" value="1"/>
</dbReference>
<dbReference type="EMBL" id="NIGF01000007">
    <property type="protein sequence ID" value="PQV64042.1"/>
    <property type="molecule type" value="Genomic_DNA"/>
</dbReference>
<evidence type="ECO:0000256" key="3">
    <source>
        <dbReference type="ARBA" id="ARBA00022917"/>
    </source>
</evidence>
<dbReference type="GO" id="GO:0016149">
    <property type="term" value="F:translation release factor activity, codon specific"/>
    <property type="evidence" value="ECO:0007669"/>
    <property type="project" value="UniProtKB-UniRule"/>
</dbReference>
<dbReference type="Gene3D" id="1.20.58.410">
    <property type="entry name" value="Release factor"/>
    <property type="match status" value="1"/>
</dbReference>
<dbReference type="Pfam" id="PF00472">
    <property type="entry name" value="RF-1"/>
    <property type="match status" value="1"/>
</dbReference>
<feature type="modified residue" description="N5-methylglutamine" evidence="4">
    <location>
        <position position="231"/>
    </location>
</feature>
<evidence type="ECO:0000256" key="1">
    <source>
        <dbReference type="ARBA" id="ARBA00010835"/>
    </source>
</evidence>
<comment type="PTM">
    <text evidence="4">Methylated by PrmC. Methylation increases the termination efficiency of RF2.</text>
</comment>
<dbReference type="Gene3D" id="3.30.70.1660">
    <property type="match status" value="1"/>
</dbReference>
<evidence type="ECO:0000256" key="5">
    <source>
        <dbReference type="NCBIfam" id="TIGR00020"/>
    </source>
</evidence>
<dbReference type="GO" id="GO:0005737">
    <property type="term" value="C:cytoplasm"/>
    <property type="evidence" value="ECO:0007669"/>
    <property type="project" value="UniProtKB-SubCell"/>
</dbReference>
<keyword evidence="4" id="KW-0963">Cytoplasm</keyword>
<feature type="domain" description="Peptide chain release factor" evidence="7">
    <location>
        <begin position="64"/>
        <end position="174"/>
    </location>
</feature>
<dbReference type="SUPFAM" id="SSF75620">
    <property type="entry name" value="Release factor"/>
    <property type="match status" value="1"/>
</dbReference>
<feature type="coiled-coil region" evidence="6">
    <location>
        <begin position="253"/>
        <end position="280"/>
    </location>
</feature>
<dbReference type="HAMAP" id="MF_00094">
    <property type="entry name" value="Rel_fac_2"/>
    <property type="match status" value="1"/>
</dbReference>
<gene>
    <name evidence="4" type="primary">prfB</name>
    <name evidence="8" type="ORF">B1R32_10767</name>
</gene>
<dbReference type="AlphaFoldDB" id="A0A2S8STB1"/>